<dbReference type="HOGENOM" id="CLU_1298258_0_0_10"/>
<evidence type="ECO:0000313" key="1">
    <source>
        <dbReference type="EMBL" id="AFM02625.1"/>
    </source>
</evidence>
<reference evidence="2" key="1">
    <citation type="submission" date="2012-06" db="EMBL/GenBank/DDBJ databases">
        <title>The complete genome of Flexibacter litoralis DSM 6794.</title>
        <authorList>
            <person name="Lucas S."/>
            <person name="Copeland A."/>
            <person name="Lapidus A."/>
            <person name="Glavina del Rio T."/>
            <person name="Dalin E."/>
            <person name="Tice H."/>
            <person name="Bruce D."/>
            <person name="Goodwin L."/>
            <person name="Pitluck S."/>
            <person name="Peters L."/>
            <person name="Ovchinnikova G."/>
            <person name="Lu M."/>
            <person name="Kyrpides N."/>
            <person name="Mavromatis K."/>
            <person name="Ivanova N."/>
            <person name="Brettin T."/>
            <person name="Detter J.C."/>
            <person name="Han C."/>
            <person name="Larimer F."/>
            <person name="Land M."/>
            <person name="Hauser L."/>
            <person name="Markowitz V."/>
            <person name="Cheng J.-F."/>
            <person name="Hugenholtz P."/>
            <person name="Woyke T."/>
            <person name="Wu D."/>
            <person name="Spring S."/>
            <person name="Lang E."/>
            <person name="Kopitz M."/>
            <person name="Brambilla E."/>
            <person name="Klenk H.-P."/>
            <person name="Eisen J.A."/>
        </authorList>
    </citation>
    <scope>NUCLEOTIDE SEQUENCE [LARGE SCALE GENOMIC DNA]</scope>
    <source>
        <strain evidence="2">ATCC 23117 / DSM 6794 / NBRC 15988 / NCIMB 1366 / Sio-4</strain>
    </source>
</reference>
<keyword evidence="2" id="KW-1185">Reference proteome</keyword>
<dbReference type="AlphaFoldDB" id="I4AF90"/>
<dbReference type="KEGG" id="fli:Fleli_0125"/>
<dbReference type="RefSeq" id="WP_014796093.1">
    <property type="nucleotide sequence ID" value="NC_018018.1"/>
</dbReference>
<protein>
    <submittedName>
        <fullName evidence="1">Uncharacterized protein</fullName>
    </submittedName>
</protein>
<proteinExistence type="predicted"/>
<name>I4AF90_BERLS</name>
<dbReference type="STRING" id="880071.Fleli_0125"/>
<accession>I4AF90</accession>
<organism evidence="1 2">
    <name type="scientific">Bernardetia litoralis (strain ATCC 23117 / DSM 6794 / NBRC 15988 / NCIMB 1366 / Fx l1 / Sio-4)</name>
    <name type="common">Flexibacter litoralis</name>
    <dbReference type="NCBI Taxonomy" id="880071"/>
    <lineage>
        <taxon>Bacteria</taxon>
        <taxon>Pseudomonadati</taxon>
        <taxon>Bacteroidota</taxon>
        <taxon>Cytophagia</taxon>
        <taxon>Cytophagales</taxon>
        <taxon>Bernardetiaceae</taxon>
        <taxon>Bernardetia</taxon>
    </lineage>
</organism>
<gene>
    <name evidence="1" type="ordered locus">Fleli_0125</name>
</gene>
<dbReference type="EMBL" id="CP003345">
    <property type="protein sequence ID" value="AFM02625.1"/>
    <property type="molecule type" value="Genomic_DNA"/>
</dbReference>
<evidence type="ECO:0000313" key="2">
    <source>
        <dbReference type="Proteomes" id="UP000006054"/>
    </source>
</evidence>
<sequence>MNSQKQVENEINCYKYEQYNSVWCKVIDRNELDLNQKNQDDNLLIQSCIEEIYYYYTPESFSSPWDEDNWILSSQNEHEKIIEEMIKYCFIFIEKERQEAIKERDIRLSYSDLKSIEEYKNASPEIKERINLEEYYKYSFIDKDENPKLDFTKHQELKNNFLNNLFSKDKVRFYYNKNLEETTQSLSQEDRDNVPAIIGVDNEKIALFWFNF</sequence>
<dbReference type="Proteomes" id="UP000006054">
    <property type="component" value="Chromosome"/>
</dbReference>